<dbReference type="InterPro" id="IPR004358">
    <property type="entry name" value="Sig_transdc_His_kin-like_C"/>
</dbReference>
<evidence type="ECO:0000259" key="13">
    <source>
        <dbReference type="PROSITE" id="PS50109"/>
    </source>
</evidence>
<evidence type="ECO:0000256" key="1">
    <source>
        <dbReference type="ARBA" id="ARBA00000085"/>
    </source>
</evidence>
<dbReference type="Gene3D" id="1.10.287.130">
    <property type="match status" value="1"/>
</dbReference>
<gene>
    <name evidence="17" type="ORF">ENK44_04185</name>
</gene>
<comment type="subunit">
    <text evidence="9">At low DSF concentrations, interacts with RpfF.</text>
</comment>
<dbReference type="InterPro" id="IPR013656">
    <property type="entry name" value="PAS_4"/>
</dbReference>
<dbReference type="PROSITE" id="PS50110">
    <property type="entry name" value="RESPONSE_REGULATORY"/>
    <property type="match status" value="2"/>
</dbReference>
<dbReference type="Pfam" id="PF00072">
    <property type="entry name" value="Response_reg"/>
    <property type="match status" value="2"/>
</dbReference>
<dbReference type="Gene3D" id="3.30.450.20">
    <property type="entry name" value="PAS domain"/>
    <property type="match status" value="4"/>
</dbReference>
<evidence type="ECO:0000256" key="11">
    <source>
        <dbReference type="PROSITE-ProRule" id="PRU00169"/>
    </source>
</evidence>
<dbReference type="FunFam" id="3.30.565.10:FF:000010">
    <property type="entry name" value="Sensor histidine kinase RcsC"/>
    <property type="match status" value="1"/>
</dbReference>
<feature type="domain" description="PAS" evidence="15">
    <location>
        <begin position="141"/>
        <end position="190"/>
    </location>
</feature>
<feature type="modified residue" description="4-aspartylphosphate" evidence="11">
    <location>
        <position position="849"/>
    </location>
</feature>
<comment type="catalytic activity">
    <reaction evidence="1">
        <text>ATP + protein L-histidine = ADP + protein N-phospho-L-histidine.</text>
        <dbReference type="EC" id="2.7.13.3"/>
    </reaction>
</comment>
<dbReference type="PANTHER" id="PTHR45339:SF1">
    <property type="entry name" value="HYBRID SIGNAL TRANSDUCTION HISTIDINE KINASE J"/>
    <property type="match status" value="1"/>
</dbReference>
<dbReference type="PANTHER" id="PTHR45339">
    <property type="entry name" value="HYBRID SIGNAL TRANSDUCTION HISTIDINE KINASE J"/>
    <property type="match status" value="1"/>
</dbReference>
<dbReference type="InterPro" id="IPR035965">
    <property type="entry name" value="PAS-like_dom_sf"/>
</dbReference>
<evidence type="ECO:0000256" key="7">
    <source>
        <dbReference type="ARBA" id="ARBA00022840"/>
    </source>
</evidence>
<dbReference type="PROSITE" id="PS50112">
    <property type="entry name" value="PAS"/>
    <property type="match status" value="3"/>
</dbReference>
<keyword evidence="3 11" id="KW-0597">Phosphoprotein</keyword>
<dbReference type="InterPro" id="IPR003661">
    <property type="entry name" value="HisK_dim/P_dom"/>
</dbReference>
<dbReference type="InterPro" id="IPR001789">
    <property type="entry name" value="Sig_transdc_resp-reg_receiver"/>
</dbReference>
<dbReference type="PROSITE" id="PS50113">
    <property type="entry name" value="PAC"/>
    <property type="match status" value="4"/>
</dbReference>
<keyword evidence="7" id="KW-0067">ATP-binding</keyword>
<feature type="domain" description="PAS" evidence="15">
    <location>
        <begin position="19"/>
        <end position="90"/>
    </location>
</feature>
<keyword evidence="5" id="KW-0547">Nucleotide-binding</keyword>
<protein>
    <recommendedName>
        <fullName evidence="10">Sensory/regulatory protein RpfC</fullName>
        <ecNumber evidence="2">2.7.13.3</ecNumber>
    </recommendedName>
</protein>
<keyword evidence="12" id="KW-0175">Coiled coil</keyword>
<dbReference type="EMBL" id="DRQG01000034">
    <property type="protein sequence ID" value="HGY54877.1"/>
    <property type="molecule type" value="Genomic_DNA"/>
</dbReference>
<evidence type="ECO:0000256" key="10">
    <source>
        <dbReference type="ARBA" id="ARBA00068150"/>
    </source>
</evidence>
<dbReference type="SMART" id="SM00091">
    <property type="entry name" value="PAS"/>
    <property type="match status" value="4"/>
</dbReference>
<dbReference type="InterPro" id="IPR036097">
    <property type="entry name" value="HisK_dim/P_sf"/>
</dbReference>
<dbReference type="InterPro" id="IPR036890">
    <property type="entry name" value="HATPase_C_sf"/>
</dbReference>
<dbReference type="CDD" id="cd17546">
    <property type="entry name" value="REC_hyHK_CKI1_RcsC-like"/>
    <property type="match status" value="1"/>
</dbReference>
<keyword evidence="4" id="KW-0808">Transferase</keyword>
<dbReference type="PROSITE" id="PS50109">
    <property type="entry name" value="HIS_KIN"/>
    <property type="match status" value="1"/>
</dbReference>
<dbReference type="InterPro" id="IPR011006">
    <property type="entry name" value="CheY-like_superfamily"/>
</dbReference>
<feature type="domain" description="PAC" evidence="16">
    <location>
        <begin position="467"/>
        <end position="519"/>
    </location>
</feature>
<dbReference type="CDD" id="cd16922">
    <property type="entry name" value="HATPase_EvgS-ArcB-TorS-like"/>
    <property type="match status" value="1"/>
</dbReference>
<feature type="coiled-coil region" evidence="12">
    <location>
        <begin position="510"/>
        <end position="537"/>
    </location>
</feature>
<feature type="domain" description="PAC" evidence="16">
    <location>
        <begin position="95"/>
        <end position="147"/>
    </location>
</feature>
<dbReference type="SMART" id="SM00387">
    <property type="entry name" value="HATPase_c"/>
    <property type="match status" value="1"/>
</dbReference>
<organism evidence="17">
    <name type="scientific">Caldithrix abyssi</name>
    <dbReference type="NCBI Taxonomy" id="187145"/>
    <lineage>
        <taxon>Bacteria</taxon>
        <taxon>Pseudomonadati</taxon>
        <taxon>Calditrichota</taxon>
        <taxon>Calditrichia</taxon>
        <taxon>Calditrichales</taxon>
        <taxon>Calditrichaceae</taxon>
        <taxon>Caldithrix</taxon>
    </lineage>
</organism>
<dbReference type="SUPFAM" id="SSF52172">
    <property type="entry name" value="CheY-like"/>
    <property type="match status" value="2"/>
</dbReference>
<sequence length="1063" mass="120333">MNNSIFTSNLILTGIEDQHLKKLKSFLDLASVIFITLDKEGNISYLNEYSSSILGYKIDELIGRNWFDTCLPSETRETMKQVFTRLMSGETKTSDYYENPVLCKDGSERWIAWNNTILYDDEGHIIGTLSSGLDITNQRENEKLIRRLSQATDQSPISVVITDLEGNIEYVNPRFVKTTGYSFREVKGKNPRILKAGTMPRQHYTELWKTITKGKTWRGRLHNRKKNGELYWEEAIIGSIKDEVGRITHYLATKEDITQQVEAEERLRESENSFRSLFENVPIGLYRSTPDGKVTAANPALLRLMKYDSVEDFSQIDRASHGYKEKKRRKLFREQIEKYGKVENFISTWICKDGTEIIIRENATLIKDKHGQPLYYEGSIEDITKAKKAELKLIEANEHAQKLFDVVPSAIFTVDVERKITAVNKKTCEILGYSQEELLGKPCEIFTLEPCGDNCGIYDESIQKPVFVKECKIKTKDGNVLIVSKNADLLYDPSGEVIGGVESFEDITDRKKAEEALRIAKEEAEIANIHLEQATLKANEMALQAQMANAAKSEFLANMSHEIRTPMNGVIGMTGLLLETELTAEQREFVETIRTSGEALLTIINDILDFSKIESGKMDLEIQPFSLRECVEDAFELMASKSSEKGLELAYVLDPQVPEAIMGDVTRLRQIIVNLVGNAIKFTEKGEIVLSAESEKLTTGQYKIHMAVKDTGIGIPEDRLNKLFKSFSQVDASTTRKYGGTGLGLAISKRLSEMMGGTMWVESELGKGSTFHFTIVAEPTTLPEKEYLTNPLPLLKGKKVLIVDDNATNRKVLELQTQSWFMKPVLAASGKEALELLDKDSSFDIGLLDLQMPEMDGIMLASKIRKQFPAEKLPLIMLTSLGKRREDKDAISNFFQAYLVKPVKKASLYRVLISTLERRKSEDRFRSRELLLTNKISEQNPLRILLAEDNIINQKVADRMLQKMGYRADIVSNGREAVEAVNRARYDVILMDVQMPEMDGFEATKHILKHYENETPPHIIAMTAHAMQGDREKCLAAGMHDYISKPIKVPELVEALKKVKVKP</sequence>
<dbReference type="SMART" id="SM00388">
    <property type="entry name" value="HisKA"/>
    <property type="match status" value="1"/>
</dbReference>
<feature type="domain" description="Histidine kinase" evidence="13">
    <location>
        <begin position="558"/>
        <end position="779"/>
    </location>
</feature>
<feature type="modified residue" description="4-aspartylphosphate" evidence="11">
    <location>
        <position position="992"/>
    </location>
</feature>
<dbReference type="AlphaFoldDB" id="A0A7V4UCL8"/>
<dbReference type="FunFam" id="1.10.287.130:FF:000002">
    <property type="entry name" value="Two-component osmosensing histidine kinase"/>
    <property type="match status" value="1"/>
</dbReference>
<dbReference type="Gene3D" id="3.30.565.10">
    <property type="entry name" value="Histidine kinase-like ATPase, C-terminal domain"/>
    <property type="match status" value="1"/>
</dbReference>
<dbReference type="InterPro" id="IPR005467">
    <property type="entry name" value="His_kinase_dom"/>
</dbReference>
<dbReference type="SUPFAM" id="SSF47384">
    <property type="entry name" value="Homodimeric domain of signal transducing histidine kinase"/>
    <property type="match status" value="1"/>
</dbReference>
<dbReference type="SMART" id="SM00448">
    <property type="entry name" value="REC"/>
    <property type="match status" value="2"/>
</dbReference>
<evidence type="ECO:0000259" key="16">
    <source>
        <dbReference type="PROSITE" id="PS50113"/>
    </source>
</evidence>
<dbReference type="Pfam" id="PF08448">
    <property type="entry name" value="PAS_4"/>
    <property type="match status" value="1"/>
</dbReference>
<proteinExistence type="predicted"/>
<name>A0A7V4UCL8_CALAY</name>
<dbReference type="CDD" id="cd00082">
    <property type="entry name" value="HisKA"/>
    <property type="match status" value="1"/>
</dbReference>
<comment type="caution">
    <text evidence="17">The sequence shown here is derived from an EMBL/GenBank/DDBJ whole genome shotgun (WGS) entry which is preliminary data.</text>
</comment>
<keyword evidence="6" id="KW-0418">Kinase</keyword>
<dbReference type="InterPro" id="IPR003594">
    <property type="entry name" value="HATPase_dom"/>
</dbReference>
<feature type="domain" description="PAC" evidence="16">
    <location>
        <begin position="215"/>
        <end position="269"/>
    </location>
</feature>
<dbReference type="NCBIfam" id="TIGR00229">
    <property type="entry name" value="sensory_box"/>
    <property type="match status" value="4"/>
</dbReference>
<evidence type="ECO:0000259" key="15">
    <source>
        <dbReference type="PROSITE" id="PS50112"/>
    </source>
</evidence>
<dbReference type="Pfam" id="PF00512">
    <property type="entry name" value="HisKA"/>
    <property type="match status" value="1"/>
</dbReference>
<dbReference type="GO" id="GO:0000155">
    <property type="term" value="F:phosphorelay sensor kinase activity"/>
    <property type="evidence" value="ECO:0007669"/>
    <property type="project" value="InterPro"/>
</dbReference>
<dbReference type="SUPFAM" id="SSF55785">
    <property type="entry name" value="PYP-like sensor domain (PAS domain)"/>
    <property type="match status" value="4"/>
</dbReference>
<dbReference type="Proteomes" id="UP000885779">
    <property type="component" value="Unassembled WGS sequence"/>
</dbReference>
<keyword evidence="8" id="KW-0902">Two-component regulatory system</keyword>
<dbReference type="InterPro" id="IPR001610">
    <property type="entry name" value="PAC"/>
</dbReference>
<dbReference type="CDD" id="cd00130">
    <property type="entry name" value="PAS"/>
    <property type="match status" value="4"/>
</dbReference>
<dbReference type="Pfam" id="PF13426">
    <property type="entry name" value="PAS_9"/>
    <property type="match status" value="3"/>
</dbReference>
<dbReference type="EC" id="2.7.13.3" evidence="2"/>
<dbReference type="SUPFAM" id="SSF55874">
    <property type="entry name" value="ATPase domain of HSP90 chaperone/DNA topoisomerase II/histidine kinase"/>
    <property type="match status" value="1"/>
</dbReference>
<reference evidence="17" key="1">
    <citation type="journal article" date="2020" name="mSystems">
        <title>Genome- and Community-Level Interaction Insights into Carbon Utilization and Element Cycling Functions of Hydrothermarchaeota in Hydrothermal Sediment.</title>
        <authorList>
            <person name="Zhou Z."/>
            <person name="Liu Y."/>
            <person name="Xu W."/>
            <person name="Pan J."/>
            <person name="Luo Z.H."/>
            <person name="Li M."/>
        </authorList>
    </citation>
    <scope>NUCLEOTIDE SEQUENCE [LARGE SCALE GENOMIC DNA]</scope>
    <source>
        <strain evidence="17">HyVt-577</strain>
    </source>
</reference>
<accession>A0A7V4UCL8</accession>
<feature type="domain" description="Response regulatory" evidence="14">
    <location>
        <begin position="799"/>
        <end position="916"/>
    </location>
</feature>
<dbReference type="InterPro" id="IPR000700">
    <property type="entry name" value="PAS-assoc_C"/>
</dbReference>
<evidence type="ECO:0000256" key="4">
    <source>
        <dbReference type="ARBA" id="ARBA00022679"/>
    </source>
</evidence>
<dbReference type="InterPro" id="IPR000014">
    <property type="entry name" value="PAS"/>
</dbReference>
<dbReference type="Pfam" id="PF02518">
    <property type="entry name" value="HATPase_c"/>
    <property type="match status" value="1"/>
</dbReference>
<evidence type="ECO:0000259" key="14">
    <source>
        <dbReference type="PROSITE" id="PS50110"/>
    </source>
</evidence>
<evidence type="ECO:0000256" key="2">
    <source>
        <dbReference type="ARBA" id="ARBA00012438"/>
    </source>
</evidence>
<evidence type="ECO:0000313" key="17">
    <source>
        <dbReference type="EMBL" id="HGY54877.1"/>
    </source>
</evidence>
<dbReference type="SMART" id="SM00086">
    <property type="entry name" value="PAC"/>
    <property type="match status" value="4"/>
</dbReference>
<dbReference type="Gene3D" id="3.40.50.2300">
    <property type="match status" value="2"/>
</dbReference>
<evidence type="ECO:0000256" key="8">
    <source>
        <dbReference type="ARBA" id="ARBA00023012"/>
    </source>
</evidence>
<evidence type="ECO:0000256" key="6">
    <source>
        <dbReference type="ARBA" id="ARBA00022777"/>
    </source>
</evidence>
<evidence type="ECO:0000256" key="12">
    <source>
        <dbReference type="SAM" id="Coils"/>
    </source>
</evidence>
<feature type="domain" description="PAC" evidence="16">
    <location>
        <begin position="340"/>
        <end position="395"/>
    </location>
</feature>
<feature type="domain" description="Response regulatory" evidence="14">
    <location>
        <begin position="943"/>
        <end position="1060"/>
    </location>
</feature>
<dbReference type="GO" id="GO:0005524">
    <property type="term" value="F:ATP binding"/>
    <property type="evidence" value="ECO:0007669"/>
    <property type="project" value="UniProtKB-KW"/>
</dbReference>
<evidence type="ECO:0000256" key="3">
    <source>
        <dbReference type="ARBA" id="ARBA00022553"/>
    </source>
</evidence>
<evidence type="ECO:0000256" key="5">
    <source>
        <dbReference type="ARBA" id="ARBA00022741"/>
    </source>
</evidence>
<dbReference type="PRINTS" id="PR00344">
    <property type="entry name" value="BCTRLSENSOR"/>
</dbReference>
<evidence type="ECO:0000256" key="9">
    <source>
        <dbReference type="ARBA" id="ARBA00064003"/>
    </source>
</evidence>
<feature type="domain" description="PAS" evidence="15">
    <location>
        <begin position="396"/>
        <end position="441"/>
    </location>
</feature>